<keyword evidence="6" id="KW-0915">Sodium</keyword>
<dbReference type="Gene3D" id="6.10.140.1330">
    <property type="match status" value="1"/>
</dbReference>
<evidence type="ECO:0000313" key="13">
    <source>
        <dbReference type="Proteomes" id="UP000051160"/>
    </source>
</evidence>
<keyword evidence="7" id="KW-0406">Ion transport</keyword>
<evidence type="ECO:0000256" key="7">
    <source>
        <dbReference type="ARBA" id="ARBA00023065"/>
    </source>
</evidence>
<feature type="transmembrane region" description="Helical" evidence="10">
    <location>
        <begin position="207"/>
        <end position="225"/>
    </location>
</feature>
<proteinExistence type="predicted"/>
<feature type="transmembrane region" description="Helical" evidence="10">
    <location>
        <begin position="374"/>
        <end position="398"/>
    </location>
</feature>
<evidence type="ECO:0000313" key="12">
    <source>
        <dbReference type="EMBL" id="KRK99499.1"/>
    </source>
</evidence>
<evidence type="ECO:0000256" key="1">
    <source>
        <dbReference type="ARBA" id="ARBA00004651"/>
    </source>
</evidence>
<comment type="subcellular location">
    <subcellularLocation>
        <location evidence="1">Cell membrane</location>
        <topology evidence="1">Multi-pass membrane protein</topology>
    </subcellularLocation>
</comment>
<gene>
    <name evidence="12" type="ORF">FD04_GL002318</name>
</gene>
<dbReference type="GO" id="GO:0098719">
    <property type="term" value="P:sodium ion import across plasma membrane"/>
    <property type="evidence" value="ECO:0007669"/>
    <property type="project" value="TreeGrafter"/>
</dbReference>
<keyword evidence="5 10" id="KW-1133">Transmembrane helix</keyword>
<evidence type="ECO:0000256" key="8">
    <source>
        <dbReference type="ARBA" id="ARBA00023136"/>
    </source>
</evidence>
<dbReference type="InterPro" id="IPR006153">
    <property type="entry name" value="Cation/H_exchanger_TM"/>
</dbReference>
<dbReference type="STRING" id="1423776.FD04_GL002318"/>
<name>A0A0R1LUW3_9LACO</name>
<comment type="caution">
    <text evidence="12">The sequence shown here is derived from an EMBL/GenBank/DDBJ whole genome shotgun (WGS) entry which is preliminary data.</text>
</comment>
<dbReference type="GO" id="GO:0051453">
    <property type="term" value="P:regulation of intracellular pH"/>
    <property type="evidence" value="ECO:0007669"/>
    <property type="project" value="TreeGrafter"/>
</dbReference>
<dbReference type="PATRIC" id="fig|1423776.4.peg.2348"/>
<keyword evidence="13" id="KW-1185">Reference proteome</keyword>
<evidence type="ECO:0000259" key="11">
    <source>
        <dbReference type="Pfam" id="PF00999"/>
    </source>
</evidence>
<feature type="transmembrane region" description="Helical" evidence="10">
    <location>
        <begin position="336"/>
        <end position="362"/>
    </location>
</feature>
<evidence type="ECO:0000256" key="4">
    <source>
        <dbReference type="ARBA" id="ARBA00022692"/>
    </source>
</evidence>
<organism evidence="12 13">
    <name type="scientific">Secundilactobacillus odoratitofui DSM 19909 = JCM 15043</name>
    <dbReference type="NCBI Taxonomy" id="1423776"/>
    <lineage>
        <taxon>Bacteria</taxon>
        <taxon>Bacillati</taxon>
        <taxon>Bacillota</taxon>
        <taxon>Bacilli</taxon>
        <taxon>Lactobacillales</taxon>
        <taxon>Lactobacillaceae</taxon>
        <taxon>Secundilactobacillus</taxon>
    </lineage>
</organism>
<dbReference type="PANTHER" id="PTHR10110">
    <property type="entry name" value="SODIUM/HYDROGEN EXCHANGER"/>
    <property type="match status" value="1"/>
</dbReference>
<evidence type="ECO:0000256" key="2">
    <source>
        <dbReference type="ARBA" id="ARBA00022448"/>
    </source>
</evidence>
<evidence type="ECO:0000256" key="3">
    <source>
        <dbReference type="ARBA" id="ARBA00022475"/>
    </source>
</evidence>
<protein>
    <submittedName>
        <fullName evidence="12">NhaP-type Na+ H+ and K+ H+ antiporter</fullName>
    </submittedName>
</protein>
<reference evidence="12 13" key="1">
    <citation type="journal article" date="2015" name="Genome Announc.">
        <title>Expanding the biotechnology potential of lactobacilli through comparative genomics of 213 strains and associated genera.</title>
        <authorList>
            <person name="Sun Z."/>
            <person name="Harris H.M."/>
            <person name="McCann A."/>
            <person name="Guo C."/>
            <person name="Argimon S."/>
            <person name="Zhang W."/>
            <person name="Yang X."/>
            <person name="Jeffery I.B."/>
            <person name="Cooney J.C."/>
            <person name="Kagawa T.F."/>
            <person name="Liu W."/>
            <person name="Song Y."/>
            <person name="Salvetti E."/>
            <person name="Wrobel A."/>
            <person name="Rasinkangas P."/>
            <person name="Parkhill J."/>
            <person name="Rea M.C."/>
            <person name="O'Sullivan O."/>
            <person name="Ritari J."/>
            <person name="Douillard F.P."/>
            <person name="Paul Ross R."/>
            <person name="Yang R."/>
            <person name="Briner A.E."/>
            <person name="Felis G.E."/>
            <person name="de Vos W.M."/>
            <person name="Barrangou R."/>
            <person name="Klaenhammer T.R."/>
            <person name="Caufield P.W."/>
            <person name="Cui Y."/>
            <person name="Zhang H."/>
            <person name="O'Toole P.W."/>
        </authorList>
    </citation>
    <scope>NUCLEOTIDE SEQUENCE [LARGE SCALE GENOMIC DNA]</scope>
    <source>
        <strain evidence="12 13">DSM 19909</strain>
    </source>
</reference>
<evidence type="ECO:0000256" key="10">
    <source>
        <dbReference type="SAM" id="Phobius"/>
    </source>
</evidence>
<feature type="transmembrane region" description="Helical" evidence="10">
    <location>
        <begin position="174"/>
        <end position="195"/>
    </location>
</feature>
<dbReference type="EMBL" id="AZEE01000010">
    <property type="protein sequence ID" value="KRK99499.1"/>
    <property type="molecule type" value="Genomic_DNA"/>
</dbReference>
<dbReference type="Pfam" id="PF00999">
    <property type="entry name" value="Na_H_Exchanger"/>
    <property type="match status" value="1"/>
</dbReference>
<dbReference type="PANTHER" id="PTHR10110:SF86">
    <property type="entry name" value="SODIUM_HYDROGEN EXCHANGER 7"/>
    <property type="match status" value="1"/>
</dbReference>
<evidence type="ECO:0000256" key="5">
    <source>
        <dbReference type="ARBA" id="ARBA00022989"/>
    </source>
</evidence>
<dbReference type="InterPro" id="IPR018422">
    <property type="entry name" value="Cation/H_exchanger_CPA1"/>
</dbReference>
<evidence type="ECO:0000256" key="9">
    <source>
        <dbReference type="ARBA" id="ARBA00023201"/>
    </source>
</evidence>
<dbReference type="GO" id="GO:0015385">
    <property type="term" value="F:sodium:proton antiporter activity"/>
    <property type="evidence" value="ECO:0007669"/>
    <property type="project" value="InterPro"/>
</dbReference>
<keyword evidence="2" id="KW-0813">Transport</keyword>
<dbReference type="GO" id="GO:0005886">
    <property type="term" value="C:plasma membrane"/>
    <property type="evidence" value="ECO:0007669"/>
    <property type="project" value="UniProtKB-SubCell"/>
</dbReference>
<feature type="transmembrane region" description="Helical" evidence="10">
    <location>
        <begin position="303"/>
        <end position="324"/>
    </location>
</feature>
<keyword evidence="4 10" id="KW-0812">Transmembrane</keyword>
<feature type="transmembrane region" description="Helical" evidence="10">
    <location>
        <begin position="75"/>
        <end position="98"/>
    </location>
</feature>
<feature type="transmembrane region" description="Helical" evidence="10">
    <location>
        <begin position="12"/>
        <end position="34"/>
    </location>
</feature>
<sequence>MLVVLVLVSNVISHYLTFIPVSLIQIALGLVMALFWEIEIPLDTDWFLLLFIAPLLFNDGRRFPKRELWQLRGPIFANSILLVFLTTVVGGYLIFLLVPKLSLPVSFALAAILSPTDPVAVQSISKRVNLPDRILHLVSGESLINDASGLIAFKYAVAATVTGVFSFGHAVGDFLYISLVGLIAGFVLMSLIELMRDVLRRQGINDVVFNTVLQIMTPFVVYVIAEDVFHASGVIAVVTAGAVSHAQESRLIEDLPELKLVTEKTWNIIVYLLNGVVFLILGDELPVATGKIIKDSQFSTFQAVAYAFGAWLILLVIRVVWIYLYQGVTKPKRPSFRVALLAGLSGVRGAVTMAGVLSLPLVLANGEPFPQRALTLFIAAGVIIISLVAAVVTLPLVAPDNPQPLQTRASINDTTDDDFVVTDESEELESIHRLSEAEARIYIMRLAINAIEEQRRINNQRAAYDLILDYQFIIRRLEVQIRDDSEMRQLVQDEVTLRQVSLAGERSALERLHVHHQISTRAYRMAIKSIERTTQRVTRQSTSAISASLHNWNVALHRLWRRLTTFSHGKKTGNQDTEWQLIDRESAKAAIKALSKYLARDDVDPQKLDKQALYHLVVFYRNRIERARENQRVSRTDYATQLNKLRVVALGAERTGVQSLLEAGNITWQMSSRLRQYINYSENVLMMSLSEEAE</sequence>
<feature type="transmembrane region" description="Helical" evidence="10">
    <location>
        <begin position="265"/>
        <end position="282"/>
    </location>
</feature>
<feature type="domain" description="Cation/H+ exchanger transmembrane" evidence="11">
    <location>
        <begin position="5"/>
        <end position="395"/>
    </location>
</feature>
<dbReference type="AlphaFoldDB" id="A0A0R1LUW3"/>
<keyword evidence="9" id="KW-0739">Sodium transport</keyword>
<accession>A0A0R1LUW3</accession>
<keyword evidence="8 10" id="KW-0472">Membrane</keyword>
<dbReference type="Proteomes" id="UP000051160">
    <property type="component" value="Unassembled WGS sequence"/>
</dbReference>
<keyword evidence="3" id="KW-1003">Cell membrane</keyword>
<dbReference type="GO" id="GO:0015386">
    <property type="term" value="F:potassium:proton antiporter activity"/>
    <property type="evidence" value="ECO:0007669"/>
    <property type="project" value="TreeGrafter"/>
</dbReference>
<evidence type="ECO:0000256" key="6">
    <source>
        <dbReference type="ARBA" id="ARBA00023053"/>
    </source>
</evidence>